<proteinExistence type="predicted"/>
<protein>
    <submittedName>
        <fullName evidence="2">Uncharacterized protein</fullName>
    </submittedName>
</protein>
<keyword evidence="1" id="KW-1133">Transmembrane helix</keyword>
<keyword evidence="1" id="KW-0812">Transmembrane</keyword>
<gene>
    <name evidence="2" type="ORF">Q4Q35_19060</name>
</gene>
<feature type="transmembrane region" description="Helical" evidence="1">
    <location>
        <begin position="36"/>
        <end position="58"/>
    </location>
</feature>
<dbReference type="RefSeq" id="WP_303279623.1">
    <property type="nucleotide sequence ID" value="NZ_JAUOEK010000178.1"/>
</dbReference>
<evidence type="ECO:0000313" key="3">
    <source>
        <dbReference type="Proteomes" id="UP001176883"/>
    </source>
</evidence>
<dbReference type="EMBL" id="JAUOEK010000178">
    <property type="protein sequence ID" value="MDO5971907.1"/>
    <property type="molecule type" value="Genomic_DNA"/>
</dbReference>
<organism evidence="2 3">
    <name type="scientific">Flavivirga aquimarina</name>
    <dbReference type="NCBI Taxonomy" id="2027862"/>
    <lineage>
        <taxon>Bacteria</taxon>
        <taxon>Pseudomonadati</taxon>
        <taxon>Bacteroidota</taxon>
        <taxon>Flavobacteriia</taxon>
        <taxon>Flavobacteriales</taxon>
        <taxon>Flavobacteriaceae</taxon>
        <taxon>Flavivirga</taxon>
    </lineage>
</organism>
<evidence type="ECO:0000256" key="1">
    <source>
        <dbReference type="SAM" id="Phobius"/>
    </source>
</evidence>
<keyword evidence="1" id="KW-0472">Membrane</keyword>
<feature type="transmembrane region" description="Helical" evidence="1">
    <location>
        <begin position="70"/>
        <end position="95"/>
    </location>
</feature>
<accession>A0ABT8WFZ0</accession>
<reference evidence="2" key="1">
    <citation type="submission" date="2023-07" db="EMBL/GenBank/DDBJ databases">
        <title>Two novel species in the genus Flavivirga.</title>
        <authorList>
            <person name="Kwon K."/>
        </authorList>
    </citation>
    <scope>NUCLEOTIDE SEQUENCE</scope>
    <source>
        <strain evidence="2">KCTC 52353</strain>
    </source>
</reference>
<keyword evidence="3" id="KW-1185">Reference proteome</keyword>
<dbReference type="Proteomes" id="UP001176883">
    <property type="component" value="Unassembled WGS sequence"/>
</dbReference>
<sequence length="305" mass="36693">MKYTMEYKGPLNKLELFFIFFFSYRFWNLIISNNLLWLIIVIWVLFLLPIAFFFLFFMRSHQPSIKPKSPYFSFLLSYSHFFVFALDIIFISLLAPKFSQFVNEGDSLYYIKTICITLSIPIISRFFVVNKLLKILKLFINNFYSILFFRRFKASQNLRSTLLPTLGSYGEIFSVFDENLNKSEGNPVDSFYGKILSNEKEFDILNKTDWKDEVKNMIGYSGLIVFYWSETPTHSMLWELEETMRLKSMNEILFILEYPSYEKILEKYLKEVPRKNIIIFNKSKFRKNFYKFIKKKHCIKLFIKT</sequence>
<evidence type="ECO:0000313" key="2">
    <source>
        <dbReference type="EMBL" id="MDO5971907.1"/>
    </source>
</evidence>
<name>A0ABT8WFZ0_9FLAO</name>
<comment type="caution">
    <text evidence="2">The sequence shown here is derived from an EMBL/GenBank/DDBJ whole genome shotgun (WGS) entry which is preliminary data.</text>
</comment>
<feature type="transmembrane region" description="Helical" evidence="1">
    <location>
        <begin position="107"/>
        <end position="128"/>
    </location>
</feature>